<dbReference type="Proteomes" id="UP001564626">
    <property type="component" value="Unassembled WGS sequence"/>
</dbReference>
<dbReference type="NCBIfam" id="TIGR01135">
    <property type="entry name" value="glmS"/>
    <property type="match status" value="1"/>
</dbReference>
<dbReference type="CDD" id="cd00714">
    <property type="entry name" value="GFAT"/>
    <property type="match status" value="1"/>
</dbReference>
<dbReference type="InterPro" id="IPR029055">
    <property type="entry name" value="Ntn_hydrolases_N"/>
</dbReference>
<evidence type="ECO:0000256" key="3">
    <source>
        <dbReference type="ARBA" id="ARBA00016090"/>
    </source>
</evidence>
<evidence type="ECO:0000256" key="1">
    <source>
        <dbReference type="ARBA" id="ARBA00001031"/>
    </source>
</evidence>
<comment type="function">
    <text evidence="8">Catalyzes the first step in hexosamine metabolism, converting fructose-6P into glucosamine-6P using glutamine as a nitrogen source.</text>
</comment>
<dbReference type="Pfam" id="PF01380">
    <property type="entry name" value="SIS"/>
    <property type="match status" value="2"/>
</dbReference>
<evidence type="ECO:0000259" key="9">
    <source>
        <dbReference type="PROSITE" id="PS51278"/>
    </source>
</evidence>
<comment type="subunit">
    <text evidence="8">Homodimer.</text>
</comment>
<dbReference type="InterPro" id="IPR046348">
    <property type="entry name" value="SIS_dom_sf"/>
</dbReference>
<gene>
    <name evidence="8 11" type="primary">glmS</name>
    <name evidence="11" type="ORF">AB8O55_18375</name>
</gene>
<feature type="active site" description="For Fru-6P isomerization activity" evidence="8">
    <location>
        <position position="615"/>
    </location>
</feature>
<dbReference type="EC" id="2.6.1.16" evidence="2 8"/>
<dbReference type="PROSITE" id="PS51278">
    <property type="entry name" value="GATASE_TYPE_2"/>
    <property type="match status" value="1"/>
</dbReference>
<dbReference type="PANTHER" id="PTHR10937">
    <property type="entry name" value="GLUCOSAMINE--FRUCTOSE-6-PHOSPHATE AMINOTRANSFERASE, ISOMERIZING"/>
    <property type="match status" value="1"/>
</dbReference>
<dbReference type="InterPro" id="IPR017932">
    <property type="entry name" value="GATase_2_dom"/>
</dbReference>
<dbReference type="SUPFAM" id="SSF56235">
    <property type="entry name" value="N-terminal nucleophile aminohydrolases (Ntn hydrolases)"/>
    <property type="match status" value="1"/>
</dbReference>
<proteinExistence type="inferred from homology"/>
<evidence type="ECO:0000256" key="4">
    <source>
        <dbReference type="ARBA" id="ARBA00022576"/>
    </source>
</evidence>
<feature type="domain" description="SIS" evidence="10">
    <location>
        <begin position="465"/>
        <end position="610"/>
    </location>
</feature>
<dbReference type="EMBL" id="JBGEHV010000035">
    <property type="protein sequence ID" value="MEY8041374.1"/>
    <property type="molecule type" value="Genomic_DNA"/>
</dbReference>
<feature type="active site" description="Nucleophile; for GATase activity" evidence="8">
    <location>
        <position position="2"/>
    </location>
</feature>
<comment type="catalytic activity">
    <reaction evidence="1 8">
        <text>D-fructose 6-phosphate + L-glutamine = D-glucosamine 6-phosphate + L-glutamate</text>
        <dbReference type="Rhea" id="RHEA:13237"/>
        <dbReference type="ChEBI" id="CHEBI:29985"/>
        <dbReference type="ChEBI" id="CHEBI:58359"/>
        <dbReference type="ChEBI" id="CHEBI:58725"/>
        <dbReference type="ChEBI" id="CHEBI:61527"/>
        <dbReference type="EC" id="2.6.1.16"/>
    </reaction>
</comment>
<evidence type="ECO:0000256" key="5">
    <source>
        <dbReference type="ARBA" id="ARBA00022679"/>
    </source>
</evidence>
<feature type="domain" description="Glutamine amidotransferase type-2" evidence="9">
    <location>
        <begin position="2"/>
        <end position="226"/>
    </location>
</feature>
<dbReference type="GO" id="GO:0004360">
    <property type="term" value="F:glutamine-fructose-6-phosphate transaminase (isomerizing) activity"/>
    <property type="evidence" value="ECO:0007669"/>
    <property type="project" value="UniProtKB-EC"/>
</dbReference>
<sequence>MCGIVGYVGHRPALDVVLNGLRRLEYRGYDSAGVALADGAGGLAVERAAGALANLEKRLGEVDGDRFAGTSGMGHTRWATHGAPTDRNAHPHRDAAGAVAVVHNGIIENFAALRAELEAAGVEMASDTDTETAAHLVAAAYADGPTAGDLTASTCAVARRLEGAFTLVVTHAAEPDRIVAARRSSPLVVGVGEGEHFVASDVAAFIEHTREAVELGQDQVVTITGDGYRVTDFTGAEVAAKPFTVNWDLSAAEKGGHDYFMLKEIEEQPEALRDTLSGHFTGGSVVLDEQRLTEQDLRDIDKVFVVACGTAYHSGLVAKYAIEHWCRLPVEVELASEFRYRDPVLGRDTLVVAISQSGETADTLEAVRHARTQRARVLAICNTNGAQIPRESDAVLYTHAGPEIGVAATKTFLAQVAANYLVGLALAQARGTKYSDEVAREFEELSEMPDAVRQTLATVDQVRDLSTRLATSKAVLFLGRHVGYPVALEGALKLKELAYMHAEGFAAGELKHGPIALIEEDLPVVVVMPSPKGRALLHAKMVSNIREIQARGARTVVIAEEGDDAVRPFADELITIPSVPTLFQPLVSTVPLQVLAAEIARARGYDVDKPRNLAKSVTVE</sequence>
<dbReference type="InterPro" id="IPR001347">
    <property type="entry name" value="SIS_dom"/>
</dbReference>
<dbReference type="Pfam" id="PF13522">
    <property type="entry name" value="GATase_6"/>
    <property type="match status" value="1"/>
</dbReference>
<comment type="caution">
    <text evidence="11">The sequence shown here is derived from an EMBL/GenBank/DDBJ whole genome shotgun (WGS) entry which is preliminary data.</text>
</comment>
<dbReference type="InterPro" id="IPR035466">
    <property type="entry name" value="GlmS/AgaS_SIS"/>
</dbReference>
<evidence type="ECO:0000256" key="6">
    <source>
        <dbReference type="ARBA" id="ARBA00022737"/>
    </source>
</evidence>
<dbReference type="InterPro" id="IPR005855">
    <property type="entry name" value="GFAT"/>
</dbReference>
<keyword evidence="8" id="KW-0963">Cytoplasm</keyword>
<dbReference type="InterPro" id="IPR035490">
    <property type="entry name" value="GlmS/FrlB_SIS"/>
</dbReference>
<evidence type="ECO:0000313" key="11">
    <source>
        <dbReference type="EMBL" id="MEY8041374.1"/>
    </source>
</evidence>
<dbReference type="Gene3D" id="3.60.20.10">
    <property type="entry name" value="Glutamine Phosphoribosylpyrophosphate, subunit 1, domain 1"/>
    <property type="match status" value="1"/>
</dbReference>
<dbReference type="HAMAP" id="MF_00164">
    <property type="entry name" value="GlmS"/>
    <property type="match status" value="1"/>
</dbReference>
<dbReference type="CDD" id="cd05008">
    <property type="entry name" value="SIS_GlmS_GlmD_1"/>
    <property type="match status" value="1"/>
</dbReference>
<dbReference type="InterPro" id="IPR047084">
    <property type="entry name" value="GFAT_N"/>
</dbReference>
<name>A0ABV4CJU9_9PSEU</name>
<dbReference type="CDD" id="cd05009">
    <property type="entry name" value="SIS_GlmS_GlmD_2"/>
    <property type="match status" value="1"/>
</dbReference>
<keyword evidence="6" id="KW-0677">Repeat</keyword>
<keyword evidence="4 8" id="KW-0032">Aminotransferase</keyword>
<evidence type="ECO:0000313" key="12">
    <source>
        <dbReference type="Proteomes" id="UP001564626"/>
    </source>
</evidence>
<feature type="initiator methionine" description="Removed" evidence="8">
    <location>
        <position position="1"/>
    </location>
</feature>
<dbReference type="PANTHER" id="PTHR10937:SF0">
    <property type="entry name" value="GLUTAMINE--FRUCTOSE-6-PHOSPHATE TRANSAMINASE (ISOMERIZING)"/>
    <property type="match status" value="1"/>
</dbReference>
<dbReference type="SUPFAM" id="SSF53697">
    <property type="entry name" value="SIS domain"/>
    <property type="match status" value="1"/>
</dbReference>
<dbReference type="RefSeq" id="WP_345357778.1">
    <property type="nucleotide sequence ID" value="NZ_BAABII010000003.1"/>
</dbReference>
<keyword evidence="12" id="KW-1185">Reference proteome</keyword>
<evidence type="ECO:0000259" key="10">
    <source>
        <dbReference type="PROSITE" id="PS51464"/>
    </source>
</evidence>
<evidence type="ECO:0000256" key="2">
    <source>
        <dbReference type="ARBA" id="ARBA00012916"/>
    </source>
</evidence>
<dbReference type="PROSITE" id="PS51464">
    <property type="entry name" value="SIS"/>
    <property type="match status" value="2"/>
</dbReference>
<dbReference type="NCBIfam" id="NF001484">
    <property type="entry name" value="PRK00331.1"/>
    <property type="match status" value="1"/>
</dbReference>
<evidence type="ECO:0000256" key="8">
    <source>
        <dbReference type="HAMAP-Rule" id="MF_00164"/>
    </source>
</evidence>
<feature type="domain" description="SIS" evidence="10">
    <location>
        <begin position="293"/>
        <end position="432"/>
    </location>
</feature>
<keyword evidence="7" id="KW-0315">Glutamine amidotransferase</keyword>
<evidence type="ECO:0000256" key="7">
    <source>
        <dbReference type="ARBA" id="ARBA00022962"/>
    </source>
</evidence>
<reference evidence="11 12" key="1">
    <citation type="submission" date="2024-08" db="EMBL/GenBank/DDBJ databases">
        <title>Genome mining of Saccharopolyspora cebuensis PGLac3 from Nigerian medicinal plant.</title>
        <authorList>
            <person name="Ezeobiora C.E."/>
            <person name="Igbokwe N.H."/>
            <person name="Amin D.H."/>
            <person name="Mendie U.E."/>
        </authorList>
    </citation>
    <scope>NUCLEOTIDE SEQUENCE [LARGE SCALE GENOMIC DNA]</scope>
    <source>
        <strain evidence="11 12">PGLac3</strain>
    </source>
</reference>
<organism evidence="11 12">
    <name type="scientific">Saccharopolyspora cebuensis</name>
    <dbReference type="NCBI Taxonomy" id="418759"/>
    <lineage>
        <taxon>Bacteria</taxon>
        <taxon>Bacillati</taxon>
        <taxon>Actinomycetota</taxon>
        <taxon>Actinomycetes</taxon>
        <taxon>Pseudonocardiales</taxon>
        <taxon>Pseudonocardiaceae</taxon>
        <taxon>Saccharopolyspora</taxon>
    </lineage>
</organism>
<protein>
    <recommendedName>
        <fullName evidence="3 8">Glutamine--fructose-6-phosphate aminotransferase [isomerizing]</fullName>
        <ecNumber evidence="2 8">2.6.1.16</ecNumber>
    </recommendedName>
    <alternativeName>
        <fullName evidence="8">D-fructose-6-phosphate amidotransferase</fullName>
    </alternativeName>
    <alternativeName>
        <fullName evidence="8">GFAT</fullName>
    </alternativeName>
    <alternativeName>
        <fullName evidence="8">Glucosamine-6-phosphate synthase</fullName>
    </alternativeName>
    <alternativeName>
        <fullName evidence="8">Hexosephosphate aminotransferase</fullName>
    </alternativeName>
    <alternativeName>
        <fullName evidence="8">L-glutamine--D-fructose-6-phosphate amidotransferase</fullName>
    </alternativeName>
</protein>
<accession>A0ABV4CJU9</accession>
<comment type="subcellular location">
    <subcellularLocation>
        <location evidence="8">Cytoplasm</location>
    </subcellularLocation>
</comment>
<keyword evidence="5 8" id="KW-0808">Transferase</keyword>
<dbReference type="Gene3D" id="3.40.50.10490">
    <property type="entry name" value="Glucose-6-phosphate isomerase like protein, domain 1"/>
    <property type="match status" value="2"/>
</dbReference>